<dbReference type="Ensembl" id="ENSLLET00000029292.1">
    <property type="protein sequence ID" value="ENSLLEP00000028193.1"/>
    <property type="gene ID" value="ENSLLEG00000017925.1"/>
</dbReference>
<dbReference type="OrthoDB" id="9948000at2759"/>
<proteinExistence type="predicted"/>
<dbReference type="AlphaFoldDB" id="A0A8C5PV28"/>
<organism evidence="1 2">
    <name type="scientific">Leptobrachium leishanense</name>
    <name type="common">Leishan spiny toad</name>
    <dbReference type="NCBI Taxonomy" id="445787"/>
    <lineage>
        <taxon>Eukaryota</taxon>
        <taxon>Metazoa</taxon>
        <taxon>Chordata</taxon>
        <taxon>Craniata</taxon>
        <taxon>Vertebrata</taxon>
        <taxon>Euteleostomi</taxon>
        <taxon>Amphibia</taxon>
        <taxon>Batrachia</taxon>
        <taxon>Anura</taxon>
        <taxon>Pelobatoidea</taxon>
        <taxon>Megophryidae</taxon>
        <taxon>Leptobrachium</taxon>
    </lineage>
</organism>
<evidence type="ECO:0000313" key="1">
    <source>
        <dbReference type="Ensembl" id="ENSLLEP00000028193.1"/>
    </source>
</evidence>
<protein>
    <submittedName>
        <fullName evidence="1">Uncharacterized protein</fullName>
    </submittedName>
</protein>
<accession>A0A8C5PV28</accession>
<dbReference type="Proteomes" id="UP000694569">
    <property type="component" value="Unplaced"/>
</dbReference>
<keyword evidence="2" id="KW-1185">Reference proteome</keyword>
<dbReference type="GeneTree" id="ENSGT00940000171075"/>
<reference evidence="1" key="2">
    <citation type="submission" date="2025-09" db="UniProtKB">
        <authorList>
            <consortium name="Ensembl"/>
        </authorList>
    </citation>
    <scope>IDENTIFICATION</scope>
</reference>
<reference evidence="1" key="1">
    <citation type="submission" date="2025-08" db="UniProtKB">
        <authorList>
            <consortium name="Ensembl"/>
        </authorList>
    </citation>
    <scope>IDENTIFICATION</scope>
</reference>
<evidence type="ECO:0000313" key="2">
    <source>
        <dbReference type="Proteomes" id="UP000694569"/>
    </source>
</evidence>
<sequence length="186" mass="21234">MISNLFGFSTIQIFCCVAHSQFDTGFHYEKVMQSILNLQLAFYFTLGITICTPANLKTMPSSNCSFPVIPKNGGLICVSLEDIYYCKPMCYKGYDFVFLRRSRLYEECGMHTQFSWTTQYIGGNRLAECTASSVAVSGSSSSYFAEGTCKQANMKKKYIEEFIRELKRKDIKNENKEARNQMVMCD</sequence>
<name>A0A8C5PV28_9ANUR</name>